<dbReference type="Proteomes" id="UP000823937">
    <property type="component" value="Unassembled WGS sequence"/>
</dbReference>
<proteinExistence type="predicted"/>
<dbReference type="AlphaFoldDB" id="A0A9D1PNZ5"/>
<reference evidence="1" key="1">
    <citation type="journal article" date="2021" name="PeerJ">
        <title>Extensive microbial diversity within the chicken gut microbiome revealed by metagenomics and culture.</title>
        <authorList>
            <person name="Gilroy R."/>
            <person name="Ravi A."/>
            <person name="Getino M."/>
            <person name="Pursley I."/>
            <person name="Horton D.L."/>
            <person name="Alikhan N.F."/>
            <person name="Baker D."/>
            <person name="Gharbi K."/>
            <person name="Hall N."/>
            <person name="Watson M."/>
            <person name="Adriaenssens E.M."/>
            <person name="Foster-Nyarko E."/>
            <person name="Jarju S."/>
            <person name="Secka A."/>
            <person name="Antonio M."/>
            <person name="Oren A."/>
            <person name="Chaudhuri R.R."/>
            <person name="La Ragione R."/>
            <person name="Hildebrand F."/>
            <person name="Pallen M.J."/>
        </authorList>
    </citation>
    <scope>NUCLEOTIDE SEQUENCE</scope>
    <source>
        <strain evidence="1">CHK169-2315</strain>
    </source>
</reference>
<accession>A0A9D1PNZ5</accession>
<sequence>MSLSAFLVPVAIGVLGTTIGKNKKIPVDIINDEKQLEELRHRVMAEETNFYKIETPIKKEDILIEALQNYGNKVEETETSIETVVLETSITFIKEETGLYSAAFNDDIKKEDAAEFVESIVDEYTNIVQQQVYEKLMSRAEQEGLVFESEEQREDSVVLTFGVKG</sequence>
<gene>
    <name evidence="1" type="ORF">H9895_10750</name>
</gene>
<protein>
    <submittedName>
        <fullName evidence="1">Uncharacterized protein</fullName>
    </submittedName>
</protein>
<reference evidence="1" key="2">
    <citation type="submission" date="2021-04" db="EMBL/GenBank/DDBJ databases">
        <authorList>
            <person name="Gilroy R."/>
        </authorList>
    </citation>
    <scope>NUCLEOTIDE SEQUENCE</scope>
    <source>
        <strain evidence="1">CHK169-2315</strain>
    </source>
</reference>
<organism evidence="1 2">
    <name type="scientific">Candidatus Pseudogracilibacillus intestinigallinarum</name>
    <dbReference type="NCBI Taxonomy" id="2838742"/>
    <lineage>
        <taxon>Bacteria</taxon>
        <taxon>Bacillati</taxon>
        <taxon>Bacillota</taxon>
        <taxon>Bacilli</taxon>
        <taxon>Bacillales</taxon>
        <taxon>Bacillaceae</taxon>
        <taxon>Pseudogracilibacillus</taxon>
    </lineage>
</organism>
<evidence type="ECO:0000313" key="2">
    <source>
        <dbReference type="Proteomes" id="UP000823937"/>
    </source>
</evidence>
<name>A0A9D1PNZ5_9BACI</name>
<comment type="caution">
    <text evidence="1">The sequence shown here is derived from an EMBL/GenBank/DDBJ whole genome shotgun (WGS) entry which is preliminary data.</text>
</comment>
<evidence type="ECO:0000313" key="1">
    <source>
        <dbReference type="EMBL" id="HIV75547.1"/>
    </source>
</evidence>
<dbReference type="EMBL" id="DXHX01000153">
    <property type="protein sequence ID" value="HIV75547.1"/>
    <property type="molecule type" value="Genomic_DNA"/>
</dbReference>